<reference evidence="1 2" key="1">
    <citation type="submission" date="2019-03" db="EMBL/GenBank/DDBJ databases">
        <title>Single cell metagenomics reveals metabolic interactions within the superorganism composed of flagellate Streblomastix strix and complex community of Bacteroidetes bacteria on its surface.</title>
        <authorList>
            <person name="Treitli S.C."/>
            <person name="Kolisko M."/>
            <person name="Husnik F."/>
            <person name="Keeling P."/>
            <person name="Hampl V."/>
        </authorList>
    </citation>
    <scope>NUCLEOTIDE SEQUENCE [LARGE SCALE GENOMIC DNA]</scope>
    <source>
        <strain evidence="1">ST1C</strain>
    </source>
</reference>
<protein>
    <submittedName>
        <fullName evidence="1">Uncharacterized protein</fullName>
    </submittedName>
</protein>
<evidence type="ECO:0000313" key="1">
    <source>
        <dbReference type="EMBL" id="KAA6380356.1"/>
    </source>
</evidence>
<accession>A0A5J4VCS7</accession>
<dbReference type="Proteomes" id="UP000324800">
    <property type="component" value="Unassembled WGS sequence"/>
</dbReference>
<name>A0A5J4VCS7_9EUKA</name>
<dbReference type="EMBL" id="SNRW01007950">
    <property type="protein sequence ID" value="KAA6380356.1"/>
    <property type="molecule type" value="Genomic_DNA"/>
</dbReference>
<comment type="caution">
    <text evidence="1">The sequence shown here is derived from an EMBL/GenBank/DDBJ whole genome shotgun (WGS) entry which is preliminary data.</text>
</comment>
<organism evidence="1 2">
    <name type="scientific">Streblomastix strix</name>
    <dbReference type="NCBI Taxonomy" id="222440"/>
    <lineage>
        <taxon>Eukaryota</taxon>
        <taxon>Metamonada</taxon>
        <taxon>Preaxostyla</taxon>
        <taxon>Oxymonadida</taxon>
        <taxon>Streblomastigidae</taxon>
        <taxon>Streblomastix</taxon>
    </lineage>
</organism>
<evidence type="ECO:0000313" key="2">
    <source>
        <dbReference type="Proteomes" id="UP000324800"/>
    </source>
</evidence>
<proteinExistence type="predicted"/>
<gene>
    <name evidence="1" type="ORF">EZS28_024116</name>
</gene>
<sequence length="150" mass="17284">MAPIMKENIFSNVFYNSGLMGRIEELIMRESKLISAIEWFGNENVQQQLIRQFQFIRVLCCCTSISGGQERFINVQNICQALEMLDQVLSEYCSGGANFDPQQDLQQIVNEDIECEGELEELDTLCFQRNDDMKSFVSELGRALEFPTQF</sequence>
<dbReference type="AlphaFoldDB" id="A0A5J4VCS7"/>